<evidence type="ECO:0000259" key="1">
    <source>
        <dbReference type="Pfam" id="PF00156"/>
    </source>
</evidence>
<dbReference type="Gene3D" id="3.40.50.2020">
    <property type="match status" value="1"/>
</dbReference>
<dbReference type="Pfam" id="PF00156">
    <property type="entry name" value="Pribosyltran"/>
    <property type="match status" value="1"/>
</dbReference>
<protein>
    <recommendedName>
        <fullName evidence="1">Phosphoribosyltransferase domain-containing protein</fullName>
    </recommendedName>
</protein>
<accession>A0A1G2UT60</accession>
<evidence type="ECO:0000313" key="3">
    <source>
        <dbReference type="Proteomes" id="UP000176558"/>
    </source>
</evidence>
<sequence>MFKDRINAGGQLSSLLPAYKQDEAVVFAMPRGGVVLGFQIAQIHKWPLELVITRKIGHPENPEYAIGAVGETGRFLLNKQEKFIDQKWLENEIKKEQIEAIRRRKVYYGDRKEEQVKDKTAILVDDGVATGLSLSLAIEELKAKKPKEIIVVVPVISEDIADSIGEICDKLIAIKTVKGYFGSVGNYYENFPQMSDEEVVKLLSIIWTRK</sequence>
<dbReference type="InterPro" id="IPR029057">
    <property type="entry name" value="PRTase-like"/>
</dbReference>
<dbReference type="Proteomes" id="UP000176558">
    <property type="component" value="Unassembled WGS sequence"/>
</dbReference>
<dbReference type="SUPFAM" id="SSF53271">
    <property type="entry name" value="PRTase-like"/>
    <property type="match status" value="1"/>
</dbReference>
<name>A0A1G2UT60_9BACT</name>
<proteinExistence type="predicted"/>
<feature type="domain" description="Phosphoribosyltransferase" evidence="1">
    <location>
        <begin position="19"/>
        <end position="155"/>
    </location>
</feature>
<dbReference type="EMBL" id="MHWT01000014">
    <property type="protein sequence ID" value="OHB12579.1"/>
    <property type="molecule type" value="Genomic_DNA"/>
</dbReference>
<gene>
    <name evidence="2" type="ORF">A3G99_02040</name>
</gene>
<dbReference type="CDD" id="cd06223">
    <property type="entry name" value="PRTases_typeI"/>
    <property type="match status" value="1"/>
</dbReference>
<dbReference type="Gene3D" id="3.30.1310.20">
    <property type="entry name" value="PRTase-like"/>
    <property type="match status" value="1"/>
</dbReference>
<organism evidence="2 3">
    <name type="scientific">Candidatus Zambryskibacteria bacterium RIFCSPLOWO2_12_FULL_39_23</name>
    <dbReference type="NCBI Taxonomy" id="1802776"/>
    <lineage>
        <taxon>Bacteria</taxon>
        <taxon>Candidatus Zambryskiibacteriota</taxon>
    </lineage>
</organism>
<dbReference type="InterPro" id="IPR000836">
    <property type="entry name" value="PRTase_dom"/>
</dbReference>
<reference evidence="2 3" key="1">
    <citation type="journal article" date="2016" name="Nat. Commun.">
        <title>Thousands of microbial genomes shed light on interconnected biogeochemical processes in an aquifer system.</title>
        <authorList>
            <person name="Anantharaman K."/>
            <person name="Brown C.T."/>
            <person name="Hug L.A."/>
            <person name="Sharon I."/>
            <person name="Castelle C.J."/>
            <person name="Probst A.J."/>
            <person name="Thomas B.C."/>
            <person name="Singh A."/>
            <person name="Wilkins M.J."/>
            <person name="Karaoz U."/>
            <person name="Brodie E.L."/>
            <person name="Williams K.H."/>
            <person name="Hubbard S.S."/>
            <person name="Banfield J.F."/>
        </authorList>
    </citation>
    <scope>NUCLEOTIDE SEQUENCE [LARGE SCALE GENOMIC DNA]</scope>
</reference>
<dbReference type="AlphaFoldDB" id="A0A1G2UT60"/>
<evidence type="ECO:0000313" key="2">
    <source>
        <dbReference type="EMBL" id="OHB12579.1"/>
    </source>
</evidence>
<comment type="caution">
    <text evidence="2">The sequence shown here is derived from an EMBL/GenBank/DDBJ whole genome shotgun (WGS) entry which is preliminary data.</text>
</comment>